<dbReference type="InterPro" id="IPR014347">
    <property type="entry name" value="Tautomerase/MIF_sf"/>
</dbReference>
<sequence>MPTIDITIGPLEENQKRQIAKGFSKVLTDNGIPEEAITILFRHVTGQDVRKVEAISRIGRKKIILARSEGSQLPSLLLRLPTSVHIL</sequence>
<dbReference type="EMBL" id="CP066308">
    <property type="protein sequence ID" value="QQE76340.1"/>
    <property type="molecule type" value="Genomic_DNA"/>
</dbReference>
<dbReference type="Proteomes" id="UP000595847">
    <property type="component" value="Chromosome"/>
</dbReference>
<dbReference type="KEGG" id="bcop:JD108_10975"/>
<protein>
    <recommendedName>
        <fullName evidence="5">4-oxalocrotonate tautomerase domain-containing protein</fullName>
    </recommendedName>
</protein>
<dbReference type="Gene3D" id="3.30.429.10">
    <property type="entry name" value="Macrophage Migration Inhibitory Factor"/>
    <property type="match status" value="1"/>
</dbReference>
<dbReference type="EMBL" id="CP073708">
    <property type="protein sequence ID" value="QUO43367.1"/>
    <property type="molecule type" value="Genomic_DNA"/>
</dbReference>
<reference evidence="1 3" key="1">
    <citation type="submission" date="2020-12" db="EMBL/GenBank/DDBJ databases">
        <title>strain FJAT-54423T represents a novel species of the genus Brevibacillus.</title>
        <authorList>
            <person name="Tang R."/>
        </authorList>
    </citation>
    <scope>NUCLEOTIDE SEQUENCE [LARGE SCALE GENOMIC DNA]</scope>
    <source>
        <strain evidence="1 3">FJAT-54423</strain>
    </source>
</reference>
<accession>A0A7T5EPH8</accession>
<evidence type="ECO:0008006" key="5">
    <source>
        <dbReference type="Google" id="ProtNLM"/>
    </source>
</evidence>
<name>A0A7T5EPH8_9BACL</name>
<proteinExistence type="predicted"/>
<keyword evidence="4" id="KW-1185">Reference proteome</keyword>
<gene>
    <name evidence="1" type="ORF">JD108_10975</name>
    <name evidence="2" type="ORF">KDJ56_10660</name>
</gene>
<reference evidence="2" key="2">
    <citation type="submission" date="2021-04" db="EMBL/GenBank/DDBJ databases">
        <title>Brevibacillus composti FJAT-54423, complete genome.</title>
        <authorList>
            <person name="Tang R."/>
        </authorList>
    </citation>
    <scope>NUCLEOTIDE SEQUENCE</scope>
    <source>
        <strain evidence="2">FJAT-54424</strain>
    </source>
</reference>
<evidence type="ECO:0000313" key="4">
    <source>
        <dbReference type="Proteomes" id="UP000677234"/>
    </source>
</evidence>
<dbReference type="AlphaFoldDB" id="A0A7T5EPH8"/>
<evidence type="ECO:0000313" key="1">
    <source>
        <dbReference type="EMBL" id="QQE76340.1"/>
    </source>
</evidence>
<evidence type="ECO:0000313" key="3">
    <source>
        <dbReference type="Proteomes" id="UP000595847"/>
    </source>
</evidence>
<dbReference type="SUPFAM" id="SSF55331">
    <property type="entry name" value="Tautomerase/MIF"/>
    <property type="match status" value="1"/>
</dbReference>
<dbReference type="RefSeq" id="WP_198829842.1">
    <property type="nucleotide sequence ID" value="NZ_CP066308.1"/>
</dbReference>
<organism evidence="1 3">
    <name type="scientific">Brevibacillus composti</name>
    <dbReference type="NCBI Taxonomy" id="2796470"/>
    <lineage>
        <taxon>Bacteria</taxon>
        <taxon>Bacillati</taxon>
        <taxon>Bacillota</taxon>
        <taxon>Bacilli</taxon>
        <taxon>Bacillales</taxon>
        <taxon>Paenibacillaceae</taxon>
        <taxon>Brevibacillus</taxon>
    </lineage>
</organism>
<dbReference type="Proteomes" id="UP000677234">
    <property type="component" value="Chromosome"/>
</dbReference>
<evidence type="ECO:0000313" key="2">
    <source>
        <dbReference type="EMBL" id="QUO43367.1"/>
    </source>
</evidence>